<keyword evidence="1" id="KW-0614">Plasmid</keyword>
<organism evidence="1 2">
    <name type="scientific">Rhizobium leguminosarum</name>
    <dbReference type="NCBI Taxonomy" id="384"/>
    <lineage>
        <taxon>Bacteria</taxon>
        <taxon>Pseudomonadati</taxon>
        <taxon>Pseudomonadota</taxon>
        <taxon>Alphaproteobacteria</taxon>
        <taxon>Hyphomicrobiales</taxon>
        <taxon>Rhizobiaceae</taxon>
        <taxon>Rhizobium/Agrobacterium group</taxon>
        <taxon>Rhizobium</taxon>
    </lineage>
</organism>
<proteinExistence type="predicted"/>
<dbReference type="AlphaFoldDB" id="A0A2K9ZCB6"/>
<dbReference type="Proteomes" id="UP000238523">
    <property type="component" value="Plasmid pRLN1"/>
</dbReference>
<name>A0A2K9ZCB6_RHILE</name>
<dbReference type="EMBL" id="CP025013">
    <property type="protein sequence ID" value="AUW45907.1"/>
    <property type="molecule type" value="Genomic_DNA"/>
</dbReference>
<geneLocation type="plasmid" evidence="2">
    <name>prln1</name>
</geneLocation>
<sequence length="59" mass="6523">MTIDDQELLSRLQHALEGIGPDGCSSERAQNIKDLVVKTLDTSIRFLTKENHVSAANDK</sequence>
<evidence type="ECO:0000313" key="2">
    <source>
        <dbReference type="Proteomes" id="UP000238523"/>
    </source>
</evidence>
<dbReference type="RefSeq" id="WP_105008644.1">
    <property type="nucleotide sequence ID" value="NZ_CP025013.1"/>
</dbReference>
<gene>
    <name evidence="1" type="ORF">CUJ84_pRLN1000446</name>
</gene>
<reference evidence="1 2" key="1">
    <citation type="submission" date="2017-11" db="EMBL/GenBank/DDBJ databases">
        <title>Complete genome of Rhizobium leguminosarum Norway, an ineffective micro-symbiont.</title>
        <authorList>
            <person name="Hoffrichter A."/>
            <person name="Liang J."/>
            <person name="Brachmann A."/>
            <person name="Marin M."/>
        </authorList>
    </citation>
    <scope>NUCLEOTIDE SEQUENCE [LARGE SCALE GENOMIC DNA]</scope>
    <source>
        <strain evidence="1 2">Norway</strain>
        <plasmid evidence="2">Plasmid prln1</plasmid>
    </source>
</reference>
<accession>A0A2K9ZCB6</accession>
<protein>
    <submittedName>
        <fullName evidence="1">Uncharacterized protein</fullName>
    </submittedName>
</protein>
<evidence type="ECO:0000313" key="1">
    <source>
        <dbReference type="EMBL" id="AUW45907.1"/>
    </source>
</evidence>